<reference evidence="3" key="1">
    <citation type="submission" date="2016-06" db="UniProtKB">
        <authorList>
            <consortium name="WormBaseParasite"/>
        </authorList>
    </citation>
    <scope>IDENTIFICATION</scope>
</reference>
<dbReference type="WBParaSite" id="GPUH_0002337801-mRNA-1">
    <property type="protein sequence ID" value="GPUH_0002337801-mRNA-1"/>
    <property type="gene ID" value="GPUH_0002337801"/>
</dbReference>
<evidence type="ECO:0000313" key="1">
    <source>
        <dbReference type="EMBL" id="VDN41351.1"/>
    </source>
</evidence>
<name>A0A183EQV7_9BILA</name>
<reference evidence="1 2" key="2">
    <citation type="submission" date="2018-11" db="EMBL/GenBank/DDBJ databases">
        <authorList>
            <consortium name="Pathogen Informatics"/>
        </authorList>
    </citation>
    <scope>NUCLEOTIDE SEQUENCE [LARGE SCALE GENOMIC DNA]</scope>
</reference>
<gene>
    <name evidence="1" type="ORF">GPUH_LOCUS23348</name>
</gene>
<accession>A0A183EQV7</accession>
<keyword evidence="2" id="KW-1185">Reference proteome</keyword>
<organism evidence="3">
    <name type="scientific">Gongylonema pulchrum</name>
    <dbReference type="NCBI Taxonomy" id="637853"/>
    <lineage>
        <taxon>Eukaryota</taxon>
        <taxon>Metazoa</taxon>
        <taxon>Ecdysozoa</taxon>
        <taxon>Nematoda</taxon>
        <taxon>Chromadorea</taxon>
        <taxon>Rhabditida</taxon>
        <taxon>Spirurina</taxon>
        <taxon>Spiruromorpha</taxon>
        <taxon>Spiruroidea</taxon>
        <taxon>Gongylonematidae</taxon>
        <taxon>Gongylonema</taxon>
    </lineage>
</organism>
<dbReference type="Proteomes" id="UP000271098">
    <property type="component" value="Unassembled WGS sequence"/>
</dbReference>
<protein>
    <submittedName>
        <fullName evidence="3">COesterase domain-containing protein</fullName>
    </submittedName>
</protein>
<proteinExistence type="predicted"/>
<dbReference type="AlphaFoldDB" id="A0A183EQV7"/>
<dbReference type="OrthoDB" id="5871443at2759"/>
<evidence type="ECO:0000313" key="3">
    <source>
        <dbReference type="WBParaSite" id="GPUH_0002337801-mRNA-1"/>
    </source>
</evidence>
<evidence type="ECO:0000313" key="2">
    <source>
        <dbReference type="Proteomes" id="UP000271098"/>
    </source>
</evidence>
<sequence length="121" mass="13908">KFAISKIFVVPEDAVYARTIYGTEYADRLWGLPQAVTSTFPSLDSSATMQKAGRLFGNGISRYIDSADPRWNNLNTSCILEEHEIQCYARQLSKDEFYQQLIADRDRIMKSCIRRFAKKTV</sequence>
<dbReference type="EMBL" id="UYRT01097570">
    <property type="protein sequence ID" value="VDN41351.1"/>
    <property type="molecule type" value="Genomic_DNA"/>
</dbReference>